<dbReference type="PANTHER" id="PTHR46796">
    <property type="entry name" value="HTH-TYPE TRANSCRIPTIONAL ACTIVATOR RHAS-RELATED"/>
    <property type="match status" value="1"/>
</dbReference>
<keyword evidence="1" id="KW-0805">Transcription regulation</keyword>
<dbReference type="EMBL" id="BMNI01000005">
    <property type="protein sequence ID" value="GGO90567.1"/>
    <property type="molecule type" value="Genomic_DNA"/>
</dbReference>
<keyword evidence="2" id="KW-0238">DNA-binding</keyword>
<dbReference type="SUPFAM" id="SSF46689">
    <property type="entry name" value="Homeodomain-like"/>
    <property type="match status" value="1"/>
</dbReference>
<evidence type="ECO:0000313" key="6">
    <source>
        <dbReference type="EMBL" id="GGO90567.1"/>
    </source>
</evidence>
<dbReference type="SMART" id="SM00342">
    <property type="entry name" value="HTH_ARAC"/>
    <property type="match status" value="1"/>
</dbReference>
<keyword evidence="7" id="KW-1185">Reference proteome</keyword>
<dbReference type="Pfam" id="PF12833">
    <property type="entry name" value="HTH_18"/>
    <property type="match status" value="1"/>
</dbReference>
<accession>A0ABQ2NCB0</accession>
<evidence type="ECO:0000256" key="4">
    <source>
        <dbReference type="SAM" id="MobiDB-lite"/>
    </source>
</evidence>
<dbReference type="InterPro" id="IPR018060">
    <property type="entry name" value="HTH_AraC"/>
</dbReference>
<organism evidence="6 7">
    <name type="scientific">Nocardioides phosphati</name>
    <dbReference type="NCBI Taxonomy" id="1867775"/>
    <lineage>
        <taxon>Bacteria</taxon>
        <taxon>Bacillati</taxon>
        <taxon>Actinomycetota</taxon>
        <taxon>Actinomycetes</taxon>
        <taxon>Propionibacteriales</taxon>
        <taxon>Nocardioidaceae</taxon>
        <taxon>Nocardioides</taxon>
    </lineage>
</organism>
<dbReference type="PANTHER" id="PTHR46796:SF6">
    <property type="entry name" value="ARAC SUBFAMILY"/>
    <property type="match status" value="1"/>
</dbReference>
<dbReference type="InterPro" id="IPR009057">
    <property type="entry name" value="Homeodomain-like_sf"/>
</dbReference>
<evidence type="ECO:0000256" key="3">
    <source>
        <dbReference type="ARBA" id="ARBA00023163"/>
    </source>
</evidence>
<gene>
    <name evidence="6" type="ORF">GCM10011584_22660</name>
</gene>
<keyword evidence="3" id="KW-0804">Transcription</keyword>
<name>A0ABQ2NCB0_9ACTN</name>
<feature type="domain" description="HTH araC/xylS-type" evidence="5">
    <location>
        <begin position="188"/>
        <end position="286"/>
    </location>
</feature>
<evidence type="ECO:0000259" key="5">
    <source>
        <dbReference type="PROSITE" id="PS01124"/>
    </source>
</evidence>
<comment type="caution">
    <text evidence="6">The sequence shown here is derived from an EMBL/GenBank/DDBJ whole genome shotgun (WGS) entry which is preliminary data.</text>
</comment>
<protein>
    <submittedName>
        <fullName evidence="6">AraC family transcriptional regulator</fullName>
    </submittedName>
</protein>
<evidence type="ECO:0000313" key="7">
    <source>
        <dbReference type="Proteomes" id="UP000655410"/>
    </source>
</evidence>
<dbReference type="Pfam" id="PF02311">
    <property type="entry name" value="AraC_binding"/>
    <property type="match status" value="1"/>
</dbReference>
<evidence type="ECO:0000256" key="2">
    <source>
        <dbReference type="ARBA" id="ARBA00023125"/>
    </source>
</evidence>
<dbReference type="InterPro" id="IPR050204">
    <property type="entry name" value="AraC_XylS_family_regulators"/>
</dbReference>
<reference evidence="7" key="1">
    <citation type="journal article" date="2019" name="Int. J. Syst. Evol. Microbiol.">
        <title>The Global Catalogue of Microorganisms (GCM) 10K type strain sequencing project: providing services to taxonomists for standard genome sequencing and annotation.</title>
        <authorList>
            <consortium name="The Broad Institute Genomics Platform"/>
            <consortium name="The Broad Institute Genome Sequencing Center for Infectious Disease"/>
            <person name="Wu L."/>
            <person name="Ma J."/>
        </authorList>
    </citation>
    <scope>NUCLEOTIDE SEQUENCE [LARGE SCALE GENOMIC DNA]</scope>
    <source>
        <strain evidence="7">CGMCC 4.7371</strain>
    </source>
</reference>
<proteinExistence type="predicted"/>
<evidence type="ECO:0000256" key="1">
    <source>
        <dbReference type="ARBA" id="ARBA00023015"/>
    </source>
</evidence>
<dbReference type="SUPFAM" id="SSF51215">
    <property type="entry name" value="Regulatory protein AraC"/>
    <property type="match status" value="1"/>
</dbReference>
<sequence length="288" mass="31082">MVNVRQQPISPVAYQPPEGKAGEVEATTIASMLERAGAAAFADVQRPEFHFLLLPTSGTGTHMLDFTDHLLTPGSVLWVRPGQVQRWGDLAAYDGRVVIFPAGLLDPGTAELTGASSPDGARWWSPEDAVAAGVPALAEEIADLAADEAMPRSLRAPALTHLLAALLLRLTAQASSRPDAPSGSEAWLAFRDLLEAQHTRHHDVAWYAARLGWSTRTLARATRAATGRTPKELVDERVLLEARRLLAHSDLSVARVGETIGFDDASNFGAWFRLRDGRTPAAFRTSAR</sequence>
<dbReference type="PROSITE" id="PS01124">
    <property type="entry name" value="HTH_ARAC_FAMILY_2"/>
    <property type="match status" value="1"/>
</dbReference>
<feature type="region of interest" description="Disordered" evidence="4">
    <location>
        <begin position="1"/>
        <end position="20"/>
    </location>
</feature>
<dbReference type="InterPro" id="IPR037923">
    <property type="entry name" value="HTH-like"/>
</dbReference>
<dbReference type="Gene3D" id="1.10.10.60">
    <property type="entry name" value="Homeodomain-like"/>
    <property type="match status" value="1"/>
</dbReference>
<dbReference type="InterPro" id="IPR003313">
    <property type="entry name" value="AraC-bd"/>
</dbReference>
<dbReference type="Proteomes" id="UP000655410">
    <property type="component" value="Unassembled WGS sequence"/>
</dbReference>